<dbReference type="Pfam" id="PF14360">
    <property type="entry name" value="PAP2_C"/>
    <property type="match status" value="1"/>
</dbReference>
<evidence type="ECO:0000256" key="1">
    <source>
        <dbReference type="ARBA" id="ARBA00004141"/>
    </source>
</evidence>
<feature type="transmembrane region" description="Helical" evidence="10">
    <location>
        <begin position="205"/>
        <end position="224"/>
    </location>
</feature>
<dbReference type="EMBL" id="EAAA01000849">
    <property type="status" value="NOT_ANNOTATED_CDS"/>
    <property type="molecule type" value="Genomic_DNA"/>
</dbReference>
<reference evidence="13" key="1">
    <citation type="journal article" date="2002" name="Science">
        <title>The draft genome of Ciona intestinalis: insights into chordate and vertebrate origins.</title>
        <authorList>
            <person name="Dehal P."/>
            <person name="Satou Y."/>
            <person name="Campbell R.K."/>
            <person name="Chapman J."/>
            <person name="Degnan B."/>
            <person name="De Tomaso A."/>
            <person name="Davidson B."/>
            <person name="Di Gregorio A."/>
            <person name="Gelpke M."/>
            <person name="Goodstein D.M."/>
            <person name="Harafuji N."/>
            <person name="Hastings K.E."/>
            <person name="Ho I."/>
            <person name="Hotta K."/>
            <person name="Huang W."/>
            <person name="Kawashima T."/>
            <person name="Lemaire P."/>
            <person name="Martinez D."/>
            <person name="Meinertzhagen I.A."/>
            <person name="Necula S."/>
            <person name="Nonaka M."/>
            <person name="Putnam N."/>
            <person name="Rash S."/>
            <person name="Saiga H."/>
            <person name="Satake M."/>
            <person name="Terry A."/>
            <person name="Yamada L."/>
            <person name="Wang H.G."/>
            <person name="Awazu S."/>
            <person name="Azumi K."/>
            <person name="Boore J."/>
            <person name="Branno M."/>
            <person name="Chin-Bow S."/>
            <person name="DeSantis R."/>
            <person name="Doyle S."/>
            <person name="Francino P."/>
            <person name="Keys D.N."/>
            <person name="Haga S."/>
            <person name="Hayashi H."/>
            <person name="Hino K."/>
            <person name="Imai K.S."/>
            <person name="Inaba K."/>
            <person name="Kano S."/>
            <person name="Kobayashi K."/>
            <person name="Kobayashi M."/>
            <person name="Lee B.I."/>
            <person name="Makabe K.W."/>
            <person name="Manohar C."/>
            <person name="Matassi G."/>
            <person name="Medina M."/>
            <person name="Mochizuki Y."/>
            <person name="Mount S."/>
            <person name="Morishita T."/>
            <person name="Miura S."/>
            <person name="Nakayama A."/>
            <person name="Nishizaka S."/>
            <person name="Nomoto H."/>
            <person name="Ohta F."/>
            <person name="Oishi K."/>
            <person name="Rigoutsos I."/>
            <person name="Sano M."/>
            <person name="Sasaki A."/>
            <person name="Sasakura Y."/>
            <person name="Shoguchi E."/>
            <person name="Shin-i T."/>
            <person name="Spagnuolo A."/>
            <person name="Stainier D."/>
            <person name="Suzuki M.M."/>
            <person name="Tassy O."/>
            <person name="Takatori N."/>
            <person name="Tokuoka M."/>
            <person name="Yagi K."/>
            <person name="Yoshizaki F."/>
            <person name="Wada S."/>
            <person name="Zhang C."/>
            <person name="Hyatt P.D."/>
            <person name="Larimer F."/>
            <person name="Detter C."/>
            <person name="Doggett N."/>
            <person name="Glavina T."/>
            <person name="Hawkins T."/>
            <person name="Richardson P."/>
            <person name="Lucas S."/>
            <person name="Kohara Y."/>
            <person name="Levine M."/>
            <person name="Satoh N."/>
            <person name="Rokhsar D.S."/>
        </authorList>
    </citation>
    <scope>NUCLEOTIDE SEQUENCE [LARGE SCALE GENOMIC DNA]</scope>
</reference>
<evidence type="ECO:0000256" key="10">
    <source>
        <dbReference type="SAM" id="Phobius"/>
    </source>
</evidence>
<dbReference type="GO" id="GO:0000139">
    <property type="term" value="C:Golgi membrane"/>
    <property type="evidence" value="ECO:0000318"/>
    <property type="project" value="GO_Central"/>
</dbReference>
<evidence type="ECO:0000256" key="9">
    <source>
        <dbReference type="ARBA" id="ARBA00049904"/>
    </source>
</evidence>
<dbReference type="GeneID" id="100182515"/>
<dbReference type="GO" id="GO:0046513">
    <property type="term" value="P:ceramide biosynthetic process"/>
    <property type="evidence" value="ECO:0000318"/>
    <property type="project" value="GO_Central"/>
</dbReference>
<sequence length="274" mass="30999">MTDVLFKKQLKLVVAAALLQLSIELMAAYCAMVTSDWTPDRKHHPPLPDIILGNVTRRKWGMQLAEYVIVTTIVVNLVNVAMKRNGLVILRRGFYLCAIAVLYKAPLMLSTNLPVSATDMNCPPPMLTLTRRVAPAVRYLIGGGMTINSVHCCGDYIFSGHVAHISMLMLVLIHNTRNRLIPFVSIFVSFVGYLAILLAHEHYTVDVLLALLVTSQTYFAFHVMNKIDNPPLMRKILFPFYDYFEGDKSINDELDQSLFELVKFKLRSHKKITC</sequence>
<evidence type="ECO:0000259" key="11">
    <source>
        <dbReference type="Pfam" id="PF14360"/>
    </source>
</evidence>
<dbReference type="GO" id="GO:0005886">
    <property type="term" value="C:plasma membrane"/>
    <property type="evidence" value="ECO:0000318"/>
    <property type="project" value="GO_Central"/>
</dbReference>
<proteinExistence type="inferred from homology"/>
<evidence type="ECO:0000256" key="4">
    <source>
        <dbReference type="ARBA" id="ARBA00022692"/>
    </source>
</evidence>
<dbReference type="PANTHER" id="PTHR21290:SF25">
    <property type="entry name" value="SPHINGOMYELIN SYNTHASE-RELATED PROTEIN 1"/>
    <property type="match status" value="1"/>
</dbReference>
<dbReference type="PANTHER" id="PTHR21290">
    <property type="entry name" value="SPHINGOMYELIN SYNTHETASE"/>
    <property type="match status" value="1"/>
</dbReference>
<feature type="transmembrane region" description="Helical" evidence="10">
    <location>
        <begin position="180"/>
        <end position="199"/>
    </location>
</feature>
<keyword evidence="13" id="KW-1185">Reference proteome</keyword>
<dbReference type="GO" id="GO:0005789">
    <property type="term" value="C:endoplasmic reticulum membrane"/>
    <property type="evidence" value="ECO:0000318"/>
    <property type="project" value="GO_Central"/>
</dbReference>
<dbReference type="Ensembl" id="ENSCINT00000034118.1">
    <property type="protein sequence ID" value="ENSCINP00000032460.1"/>
    <property type="gene ID" value="ENSCING00000018080.1"/>
</dbReference>
<protein>
    <submittedName>
        <fullName evidence="12">Sphingomyelin synthase-related 1-like</fullName>
    </submittedName>
</protein>
<evidence type="ECO:0000256" key="7">
    <source>
        <dbReference type="ARBA" id="ARBA00023098"/>
    </source>
</evidence>
<feature type="transmembrane region" description="Helical" evidence="10">
    <location>
        <begin position="94"/>
        <end position="115"/>
    </location>
</feature>
<evidence type="ECO:0000256" key="3">
    <source>
        <dbReference type="ARBA" id="ARBA00022679"/>
    </source>
</evidence>
<dbReference type="AlphaFoldDB" id="H2XS26"/>
<feature type="domain" description="Sphingomyelin synthase-like" evidence="11">
    <location>
        <begin position="153"/>
        <end position="222"/>
    </location>
</feature>
<evidence type="ECO:0000313" key="13">
    <source>
        <dbReference type="Proteomes" id="UP000008144"/>
    </source>
</evidence>
<evidence type="ECO:0000256" key="8">
    <source>
        <dbReference type="ARBA" id="ARBA00023136"/>
    </source>
</evidence>
<keyword evidence="3" id="KW-0808">Transferase</keyword>
<comment type="similarity">
    <text evidence="2">Belongs to the sphingomyelin synthase family.</text>
</comment>
<reference evidence="12" key="4">
    <citation type="submission" date="2025-09" db="UniProtKB">
        <authorList>
            <consortium name="Ensembl"/>
        </authorList>
    </citation>
    <scope>IDENTIFICATION</scope>
</reference>
<evidence type="ECO:0000313" key="12">
    <source>
        <dbReference type="Ensembl" id="ENSCINP00000032460.1"/>
    </source>
</evidence>
<feature type="transmembrane region" description="Helical" evidence="10">
    <location>
        <begin position="156"/>
        <end position="173"/>
    </location>
</feature>
<dbReference type="InParanoid" id="H2XS26"/>
<evidence type="ECO:0000256" key="6">
    <source>
        <dbReference type="ARBA" id="ARBA00022989"/>
    </source>
</evidence>
<keyword evidence="7" id="KW-0443">Lipid metabolism</keyword>
<name>H2XS26_CIOIN</name>
<dbReference type="GO" id="GO:0033188">
    <property type="term" value="F:sphingomyelin synthase activity"/>
    <property type="evidence" value="ECO:0000318"/>
    <property type="project" value="GO_Central"/>
</dbReference>
<dbReference type="RefSeq" id="XP_009860373.1">
    <property type="nucleotide sequence ID" value="XM_009862071.3"/>
</dbReference>
<accession>A0A1W3JL21</accession>
<dbReference type="InterPro" id="IPR025749">
    <property type="entry name" value="Sphingomyelin_synth-like_dom"/>
</dbReference>
<comment type="catalytic activity">
    <reaction evidence="9">
        <text>an N-acylsphing-4-enine + a 1,2-diacyl-sn-glycero-3-phosphoethanolamine = an N-acylsphing-4-enine 1-phosphoethanolamine + a 1,2-diacyl-sn-glycerol</text>
        <dbReference type="Rhea" id="RHEA:36079"/>
        <dbReference type="ChEBI" id="CHEBI:17815"/>
        <dbReference type="ChEBI" id="CHEBI:52639"/>
        <dbReference type="ChEBI" id="CHEBI:64612"/>
        <dbReference type="ChEBI" id="CHEBI:73203"/>
    </reaction>
    <physiologicalReaction direction="left-to-right" evidence="9">
        <dbReference type="Rhea" id="RHEA:36080"/>
    </physiologicalReaction>
</comment>
<comment type="subcellular location">
    <subcellularLocation>
        <location evidence="1">Membrane</location>
        <topology evidence="1">Multi-pass membrane protein</topology>
    </subcellularLocation>
</comment>
<dbReference type="OMA" id="VVMFCHQ"/>
<reference evidence="12" key="2">
    <citation type="journal article" date="2008" name="Genome Biol.">
        <title>Improved genome assembly and evidence-based global gene model set for the chordate Ciona intestinalis: new insight into intron and operon populations.</title>
        <authorList>
            <person name="Satou Y."/>
            <person name="Mineta K."/>
            <person name="Ogasawara M."/>
            <person name="Sasakura Y."/>
            <person name="Shoguchi E."/>
            <person name="Ueno K."/>
            <person name="Yamada L."/>
            <person name="Matsumoto J."/>
            <person name="Wasserscheid J."/>
            <person name="Dewar K."/>
            <person name="Wiley G.B."/>
            <person name="Macmil S.L."/>
            <person name="Roe B.A."/>
            <person name="Zeller R.W."/>
            <person name="Hastings K.E."/>
            <person name="Lemaire P."/>
            <person name="Lindquist E."/>
            <person name="Endo T."/>
            <person name="Hotta K."/>
            <person name="Inaba K."/>
        </authorList>
    </citation>
    <scope>NUCLEOTIDE SEQUENCE [LARGE SCALE GENOMIC DNA]</scope>
    <source>
        <strain evidence="12">wild type</strain>
    </source>
</reference>
<keyword evidence="5" id="KW-0746">Sphingolipid metabolism</keyword>
<dbReference type="GeneTree" id="ENSGT00940000155540"/>
<keyword evidence="8 10" id="KW-0472">Membrane</keyword>
<keyword evidence="4 10" id="KW-0812">Transmembrane</keyword>
<dbReference type="InterPro" id="IPR045221">
    <property type="entry name" value="Sphingomyelin_synth-like"/>
</dbReference>
<feature type="transmembrane region" description="Helical" evidence="10">
    <location>
        <begin position="64"/>
        <end position="82"/>
    </location>
</feature>
<evidence type="ECO:0000256" key="5">
    <source>
        <dbReference type="ARBA" id="ARBA00022919"/>
    </source>
</evidence>
<gene>
    <name evidence="12" type="primary">LOC100182515</name>
</gene>
<dbReference type="OrthoDB" id="422827at2759"/>
<dbReference type="GO" id="GO:0047493">
    <property type="term" value="F:ceramide cholinephosphotransferase activity"/>
    <property type="evidence" value="ECO:0000318"/>
    <property type="project" value="GO_Central"/>
</dbReference>
<organism evidence="12 13">
    <name type="scientific">Ciona intestinalis</name>
    <name type="common">Transparent sea squirt</name>
    <name type="synonym">Ascidia intestinalis</name>
    <dbReference type="NCBI Taxonomy" id="7719"/>
    <lineage>
        <taxon>Eukaryota</taxon>
        <taxon>Metazoa</taxon>
        <taxon>Chordata</taxon>
        <taxon>Tunicata</taxon>
        <taxon>Ascidiacea</taxon>
        <taxon>Phlebobranchia</taxon>
        <taxon>Cionidae</taxon>
        <taxon>Ciona</taxon>
    </lineage>
</organism>
<dbReference type="KEGG" id="cin:100182515"/>
<reference evidence="12" key="3">
    <citation type="submission" date="2025-08" db="UniProtKB">
        <authorList>
            <consortium name="Ensembl"/>
        </authorList>
    </citation>
    <scope>IDENTIFICATION</scope>
</reference>
<accession>H2XS26</accession>
<dbReference type="HOGENOM" id="CLU_1015480_0_0_1"/>
<keyword evidence="6 10" id="KW-1133">Transmembrane helix</keyword>
<evidence type="ECO:0000256" key="2">
    <source>
        <dbReference type="ARBA" id="ARBA00005441"/>
    </source>
</evidence>
<dbReference type="Proteomes" id="UP000008144">
    <property type="component" value="Chromosome 12"/>
</dbReference>